<dbReference type="InterPro" id="IPR018247">
    <property type="entry name" value="EF_Hand_1_Ca_BS"/>
</dbReference>
<keyword evidence="1" id="KW-0479">Metal-binding</keyword>
<feature type="domain" description="EF-hand" evidence="3">
    <location>
        <begin position="146"/>
        <end position="181"/>
    </location>
</feature>
<evidence type="ECO:0000259" key="3">
    <source>
        <dbReference type="PROSITE" id="PS50222"/>
    </source>
</evidence>
<dbReference type="PROSITE" id="PS50222">
    <property type="entry name" value="EF_HAND_2"/>
    <property type="match status" value="2"/>
</dbReference>
<evidence type="ECO:0000256" key="2">
    <source>
        <dbReference type="ARBA" id="ARBA00022837"/>
    </source>
</evidence>
<sequence>MGEDVGGVRPNAASGAAVSVAAVRRERDSGRWARGFGCLGSVVASRDVFLPGRGSAADMGSHPFRTQEMGRSRCSEIEANSVMSSINPNTSGILLGEFLNIVRKKKEAQLYRNEIRHIFTAFDRHYRGYLTLEDFQKAFKRVAPKLPERIILEVFREVDQDSDDLVSYKDFEYAMNYGQNEA</sequence>
<dbReference type="PROSITE" id="PS00018">
    <property type="entry name" value="EF_HAND_1"/>
    <property type="match status" value="1"/>
</dbReference>
<dbReference type="Proteomes" id="UP000002281">
    <property type="component" value="Chromosome 24"/>
</dbReference>
<dbReference type="GO" id="GO:0005509">
    <property type="term" value="F:calcium ion binding"/>
    <property type="evidence" value="ECO:0007669"/>
    <property type="project" value="InterPro"/>
</dbReference>
<dbReference type="InterPro" id="IPR002048">
    <property type="entry name" value="EF_hand_dom"/>
</dbReference>
<dbReference type="Gene3D" id="1.10.238.10">
    <property type="entry name" value="EF-hand"/>
    <property type="match status" value="1"/>
</dbReference>
<gene>
    <name evidence="4" type="primary">EFCAB11</name>
</gene>
<dbReference type="SUPFAM" id="SSF47473">
    <property type="entry name" value="EF-hand"/>
    <property type="match status" value="1"/>
</dbReference>
<dbReference type="CDD" id="cd00051">
    <property type="entry name" value="EFh"/>
    <property type="match status" value="1"/>
</dbReference>
<reference evidence="4" key="3">
    <citation type="submission" date="2025-09" db="UniProtKB">
        <authorList>
            <consortium name="Ensembl"/>
        </authorList>
    </citation>
    <scope>IDENTIFICATION</scope>
    <source>
        <strain evidence="4">Thoroughbred</strain>
    </source>
</reference>
<reference evidence="4 5" key="1">
    <citation type="journal article" date="2009" name="Science">
        <title>Genome sequence, comparative analysis, and population genetics of the domestic horse.</title>
        <authorList>
            <consortium name="Broad Institute Genome Sequencing Platform"/>
            <consortium name="Broad Institute Whole Genome Assembly Team"/>
            <person name="Wade C.M."/>
            <person name="Giulotto E."/>
            <person name="Sigurdsson S."/>
            <person name="Zoli M."/>
            <person name="Gnerre S."/>
            <person name="Imsland F."/>
            <person name="Lear T.L."/>
            <person name="Adelson D.L."/>
            <person name="Bailey E."/>
            <person name="Bellone R.R."/>
            <person name="Bloecker H."/>
            <person name="Distl O."/>
            <person name="Edgar R.C."/>
            <person name="Garber M."/>
            <person name="Leeb T."/>
            <person name="Mauceli E."/>
            <person name="MacLeod J.N."/>
            <person name="Penedo M.C.T."/>
            <person name="Raison J.M."/>
            <person name="Sharpe T."/>
            <person name="Vogel J."/>
            <person name="Andersson L."/>
            <person name="Antczak D.F."/>
            <person name="Biagi T."/>
            <person name="Binns M.M."/>
            <person name="Chowdhary B.P."/>
            <person name="Coleman S.J."/>
            <person name="Della Valle G."/>
            <person name="Fryc S."/>
            <person name="Guerin G."/>
            <person name="Hasegawa T."/>
            <person name="Hill E.W."/>
            <person name="Jurka J."/>
            <person name="Kiialainen A."/>
            <person name="Lindgren G."/>
            <person name="Liu J."/>
            <person name="Magnani E."/>
            <person name="Mickelson J.R."/>
            <person name="Murray J."/>
            <person name="Nergadze S.G."/>
            <person name="Onofrio R."/>
            <person name="Pedroni S."/>
            <person name="Piras M.F."/>
            <person name="Raudsepp T."/>
            <person name="Rocchi M."/>
            <person name="Roeed K.H."/>
            <person name="Ryder O.A."/>
            <person name="Searle S."/>
            <person name="Skow L."/>
            <person name="Swinburne J.E."/>
            <person name="Syvaenen A.C."/>
            <person name="Tozaki T."/>
            <person name="Valberg S.J."/>
            <person name="Vaudin M."/>
            <person name="White J.R."/>
            <person name="Zody M.C."/>
            <person name="Lander E.S."/>
            <person name="Lindblad-Toh K."/>
        </authorList>
    </citation>
    <scope>NUCLEOTIDE SEQUENCE [LARGE SCALE GENOMIC DNA]</scope>
    <source>
        <strain evidence="4 5">Thoroughbred</strain>
    </source>
</reference>
<reference evidence="4" key="2">
    <citation type="submission" date="2025-08" db="UniProtKB">
        <authorList>
            <consortium name="Ensembl"/>
        </authorList>
    </citation>
    <scope>IDENTIFICATION</scope>
    <source>
        <strain evidence="4">Thoroughbred</strain>
    </source>
</reference>
<organism evidence="4 5">
    <name type="scientific">Equus caballus</name>
    <name type="common">Horse</name>
    <dbReference type="NCBI Taxonomy" id="9796"/>
    <lineage>
        <taxon>Eukaryota</taxon>
        <taxon>Metazoa</taxon>
        <taxon>Chordata</taxon>
        <taxon>Craniata</taxon>
        <taxon>Vertebrata</taxon>
        <taxon>Euteleostomi</taxon>
        <taxon>Mammalia</taxon>
        <taxon>Eutheria</taxon>
        <taxon>Laurasiatheria</taxon>
        <taxon>Perissodactyla</taxon>
        <taxon>Equidae</taxon>
        <taxon>Equus</taxon>
    </lineage>
</organism>
<evidence type="ECO:0000256" key="1">
    <source>
        <dbReference type="ARBA" id="ARBA00022723"/>
    </source>
</evidence>
<keyword evidence="5" id="KW-1185">Reference proteome</keyword>
<feature type="domain" description="EF-hand" evidence="3">
    <location>
        <begin position="110"/>
        <end position="145"/>
    </location>
</feature>
<name>A0A9L0R807_HORSE</name>
<accession>A0A9L0R807</accession>
<dbReference type="Pfam" id="PF13499">
    <property type="entry name" value="EF-hand_7"/>
    <property type="match status" value="1"/>
</dbReference>
<dbReference type="AlphaFoldDB" id="A0A9L0R807"/>
<evidence type="ECO:0000313" key="4">
    <source>
        <dbReference type="Ensembl" id="ENSECAP00000057752.1"/>
    </source>
</evidence>
<dbReference type="Ensembl" id="ENSECAT00000091988.1">
    <property type="protein sequence ID" value="ENSECAP00000057752.1"/>
    <property type="gene ID" value="ENSECAG00000018727.3"/>
</dbReference>
<evidence type="ECO:0000313" key="5">
    <source>
        <dbReference type="Proteomes" id="UP000002281"/>
    </source>
</evidence>
<dbReference type="GeneTree" id="ENSGT00390000004917"/>
<keyword evidence="2" id="KW-0106">Calcium</keyword>
<dbReference type="InterPro" id="IPR011992">
    <property type="entry name" value="EF-hand-dom_pair"/>
</dbReference>
<protein>
    <submittedName>
        <fullName evidence="4">EF-hand calcium binding domain 11</fullName>
    </submittedName>
</protein>
<proteinExistence type="predicted"/>